<reference evidence="2 3" key="1">
    <citation type="journal article" date="2013" name="Nat. Genet.">
        <title>The genome of the hydatid tapeworm Echinococcus granulosus.</title>
        <authorList>
            <person name="Zheng H."/>
            <person name="Zhang W."/>
            <person name="Zhang L."/>
            <person name="Zhang Z."/>
            <person name="Li J."/>
            <person name="Lu G."/>
            <person name="Zhu Y."/>
            <person name="Wang Y."/>
            <person name="Huang Y."/>
            <person name="Liu J."/>
            <person name="Kang H."/>
            <person name="Chen J."/>
            <person name="Wang L."/>
            <person name="Chen A."/>
            <person name="Yu S."/>
            <person name="Gao Z."/>
            <person name="Jin L."/>
            <person name="Gu W."/>
            <person name="Wang Z."/>
            <person name="Zhao L."/>
            <person name="Shi B."/>
            <person name="Wen H."/>
            <person name="Lin R."/>
            <person name="Jones M.K."/>
            <person name="Brejova B."/>
            <person name="Vinar T."/>
            <person name="Zhao G."/>
            <person name="McManus D.P."/>
            <person name="Chen Z."/>
            <person name="Zhou Y."/>
            <person name="Wang S."/>
        </authorList>
    </citation>
    <scope>NUCLEOTIDE SEQUENCE [LARGE SCALE GENOMIC DNA]</scope>
</reference>
<dbReference type="RefSeq" id="XP_024348430.1">
    <property type="nucleotide sequence ID" value="XM_024497160.1"/>
</dbReference>
<dbReference type="KEGG" id="egl:EGR_07911"/>
<keyword evidence="3" id="KW-1185">Reference proteome</keyword>
<evidence type="ECO:0000313" key="3">
    <source>
        <dbReference type="Proteomes" id="UP000019149"/>
    </source>
</evidence>
<dbReference type="AlphaFoldDB" id="W6UUX7"/>
<feature type="region of interest" description="Disordered" evidence="1">
    <location>
        <begin position="1"/>
        <end position="40"/>
    </location>
</feature>
<name>W6UUX7_ECHGR</name>
<feature type="compositionally biased region" description="Polar residues" evidence="1">
    <location>
        <begin position="1"/>
        <end position="21"/>
    </location>
</feature>
<gene>
    <name evidence="2" type="ORF">EGR_07911</name>
</gene>
<protein>
    <submittedName>
        <fullName evidence="2">Uncharacterized protein</fullName>
    </submittedName>
</protein>
<evidence type="ECO:0000313" key="2">
    <source>
        <dbReference type="EMBL" id="EUB57234.1"/>
    </source>
</evidence>
<dbReference type="STRING" id="6210.W6UUX7"/>
<dbReference type="GeneID" id="36343626"/>
<evidence type="ECO:0000256" key="1">
    <source>
        <dbReference type="SAM" id="MobiDB-lite"/>
    </source>
</evidence>
<accession>W6UUX7</accession>
<comment type="caution">
    <text evidence="2">The sequence shown here is derived from an EMBL/GenBank/DDBJ whole genome shotgun (WGS) entry which is preliminary data.</text>
</comment>
<organism evidence="2 3">
    <name type="scientific">Echinococcus granulosus</name>
    <name type="common">Hydatid tapeworm</name>
    <dbReference type="NCBI Taxonomy" id="6210"/>
    <lineage>
        <taxon>Eukaryota</taxon>
        <taxon>Metazoa</taxon>
        <taxon>Spiralia</taxon>
        <taxon>Lophotrochozoa</taxon>
        <taxon>Platyhelminthes</taxon>
        <taxon>Cestoda</taxon>
        <taxon>Eucestoda</taxon>
        <taxon>Cyclophyllidea</taxon>
        <taxon>Taeniidae</taxon>
        <taxon>Echinococcus</taxon>
        <taxon>Echinococcus granulosus group</taxon>
    </lineage>
</organism>
<dbReference type="Proteomes" id="UP000019149">
    <property type="component" value="Unassembled WGS sequence"/>
</dbReference>
<dbReference type="CTD" id="36343626"/>
<sequence>MVGLYQNSNNQIPDTTSQDIQMPTPLMDSRDSNGDNVSNSQYAALDNFSLAQSTSEFCGGGQTSVFHSSDYACQQSVYFRPFEAEAFPIDTSARYSTVTSMSTPHSGRLGSLFKSVTFPHSPKGSESGRPFSHK</sequence>
<feature type="region of interest" description="Disordered" evidence="1">
    <location>
        <begin position="112"/>
        <end position="134"/>
    </location>
</feature>
<dbReference type="EMBL" id="APAU02000090">
    <property type="protein sequence ID" value="EUB57234.1"/>
    <property type="molecule type" value="Genomic_DNA"/>
</dbReference>
<proteinExistence type="predicted"/>